<gene>
    <name evidence="1" type="ORF">HPB50_024132</name>
</gene>
<comment type="caution">
    <text evidence="1">The sequence shown here is derived from an EMBL/GenBank/DDBJ whole genome shotgun (WGS) entry which is preliminary data.</text>
</comment>
<evidence type="ECO:0000313" key="1">
    <source>
        <dbReference type="EMBL" id="KAH6934402.1"/>
    </source>
</evidence>
<name>A0ACB7SMP4_HYAAI</name>
<proteinExistence type="predicted"/>
<dbReference type="EMBL" id="CM023484">
    <property type="protein sequence ID" value="KAH6934402.1"/>
    <property type="molecule type" value="Genomic_DNA"/>
</dbReference>
<reference evidence="1" key="1">
    <citation type="submission" date="2020-05" db="EMBL/GenBank/DDBJ databases">
        <title>Large-scale comparative analyses of tick genomes elucidate their genetic diversity and vector capacities.</title>
        <authorList>
            <person name="Jia N."/>
            <person name="Wang J."/>
            <person name="Shi W."/>
            <person name="Du L."/>
            <person name="Sun Y."/>
            <person name="Zhan W."/>
            <person name="Jiang J."/>
            <person name="Wang Q."/>
            <person name="Zhang B."/>
            <person name="Ji P."/>
            <person name="Sakyi L.B."/>
            <person name="Cui X."/>
            <person name="Yuan T."/>
            <person name="Jiang B."/>
            <person name="Yang W."/>
            <person name="Lam T.T.-Y."/>
            <person name="Chang Q."/>
            <person name="Ding S."/>
            <person name="Wang X."/>
            <person name="Zhu J."/>
            <person name="Ruan X."/>
            <person name="Zhao L."/>
            <person name="Wei J."/>
            <person name="Que T."/>
            <person name="Du C."/>
            <person name="Cheng J."/>
            <person name="Dai P."/>
            <person name="Han X."/>
            <person name="Huang E."/>
            <person name="Gao Y."/>
            <person name="Liu J."/>
            <person name="Shao H."/>
            <person name="Ye R."/>
            <person name="Li L."/>
            <person name="Wei W."/>
            <person name="Wang X."/>
            <person name="Wang C."/>
            <person name="Yang T."/>
            <person name="Huo Q."/>
            <person name="Li W."/>
            <person name="Guo W."/>
            <person name="Chen H."/>
            <person name="Zhou L."/>
            <person name="Ni X."/>
            <person name="Tian J."/>
            <person name="Zhou Y."/>
            <person name="Sheng Y."/>
            <person name="Liu T."/>
            <person name="Pan Y."/>
            <person name="Xia L."/>
            <person name="Li J."/>
            <person name="Zhao F."/>
            <person name="Cao W."/>
        </authorList>
    </citation>
    <scope>NUCLEOTIDE SEQUENCE</scope>
    <source>
        <strain evidence="1">Hyas-2018</strain>
    </source>
</reference>
<sequence length="502" mass="57808">MAPPRTAGKRSQHHRKNFLLSRHLRATYNGIMNDLRNFSSWQFVNDPGIVYLVVPFLLIIEFIVNMTVISRVPYTEIDWRAYMQEVEGVLNGTYDYARLKGDTGPLVYPAGFVYIFMALYYITGRGTNVLLAQYLFAGLYLFTLCLVFSLYNKTCKVPPYVLVLVCATSYRIHSIYVLRLFNDPVAMALLYASLGFLIRRRWVLACILFRYVIALEGRRERRSRHCDRVFFGGVLVRAPTEARQRRMDKAAERRARRAAAARARRSDPAVRAREAEASRDSARRHREDPAVRALTLLTSFIELVLALPFLLANPVSYVKGAFDLGRVFLYKWTVNWRFLPEELFVHRMFHLALLALHLLVIICFLPKWIRYLKLTEWTTNKGRVLVMFPDRYPESSLVVICGEQVQLEHLTAANMTRLVVLFACLGCQFLTLPIVVVATKHSAVAACRPTVIRHFDFRQHKCFSASKNRKTSASCTSRNANAGIRTHQQRWPDGRRRGGESE</sequence>
<accession>A0ACB7SMP4</accession>
<keyword evidence="2" id="KW-1185">Reference proteome</keyword>
<evidence type="ECO:0000313" key="2">
    <source>
        <dbReference type="Proteomes" id="UP000821845"/>
    </source>
</evidence>
<dbReference type="Proteomes" id="UP000821845">
    <property type="component" value="Chromosome 4"/>
</dbReference>
<protein>
    <submittedName>
        <fullName evidence="1">Uncharacterized protein</fullName>
    </submittedName>
</protein>
<organism evidence="1 2">
    <name type="scientific">Hyalomma asiaticum</name>
    <name type="common">Tick</name>
    <dbReference type="NCBI Taxonomy" id="266040"/>
    <lineage>
        <taxon>Eukaryota</taxon>
        <taxon>Metazoa</taxon>
        <taxon>Ecdysozoa</taxon>
        <taxon>Arthropoda</taxon>
        <taxon>Chelicerata</taxon>
        <taxon>Arachnida</taxon>
        <taxon>Acari</taxon>
        <taxon>Parasitiformes</taxon>
        <taxon>Ixodida</taxon>
        <taxon>Ixodoidea</taxon>
        <taxon>Ixodidae</taxon>
        <taxon>Hyalomminae</taxon>
        <taxon>Hyalomma</taxon>
    </lineage>
</organism>